<comment type="similarity">
    <text evidence="2">Belongs to the 3-hydroxyacyl-CoA dehydrogenase family.</text>
</comment>
<evidence type="ECO:0000313" key="6">
    <source>
        <dbReference type="EMBL" id="GAA0623793.1"/>
    </source>
</evidence>
<dbReference type="SUPFAM" id="SSF48179">
    <property type="entry name" value="6-phosphogluconate dehydrogenase C-terminal domain-like"/>
    <property type="match status" value="1"/>
</dbReference>
<evidence type="ECO:0000256" key="1">
    <source>
        <dbReference type="ARBA" id="ARBA00005086"/>
    </source>
</evidence>
<dbReference type="RefSeq" id="WP_344605862.1">
    <property type="nucleotide sequence ID" value="NZ_BAAAHE010000023.1"/>
</dbReference>
<dbReference type="PANTHER" id="PTHR48075">
    <property type="entry name" value="3-HYDROXYACYL-COA DEHYDROGENASE FAMILY PROTEIN"/>
    <property type="match status" value="1"/>
</dbReference>
<dbReference type="Pfam" id="PF02737">
    <property type="entry name" value="3HCDH_N"/>
    <property type="match status" value="2"/>
</dbReference>
<dbReference type="SUPFAM" id="SSF51735">
    <property type="entry name" value="NAD(P)-binding Rossmann-fold domains"/>
    <property type="match status" value="1"/>
</dbReference>
<accession>A0ABP3S311</accession>
<dbReference type="Gene3D" id="1.10.1040.10">
    <property type="entry name" value="N-(1-d-carboxylethyl)-l-norvaline Dehydrogenase, domain 2"/>
    <property type="match status" value="1"/>
</dbReference>
<dbReference type="Proteomes" id="UP001500957">
    <property type="component" value="Unassembled WGS sequence"/>
</dbReference>
<evidence type="ECO:0000259" key="4">
    <source>
        <dbReference type="Pfam" id="PF00725"/>
    </source>
</evidence>
<reference evidence="7" key="1">
    <citation type="journal article" date="2019" name="Int. J. Syst. Evol. Microbiol.">
        <title>The Global Catalogue of Microorganisms (GCM) 10K type strain sequencing project: providing services to taxonomists for standard genome sequencing and annotation.</title>
        <authorList>
            <consortium name="The Broad Institute Genomics Platform"/>
            <consortium name="The Broad Institute Genome Sequencing Center for Infectious Disease"/>
            <person name="Wu L."/>
            <person name="Ma J."/>
        </authorList>
    </citation>
    <scope>NUCLEOTIDE SEQUENCE [LARGE SCALE GENOMIC DNA]</scope>
    <source>
        <strain evidence="7">JCM 10671</strain>
    </source>
</reference>
<feature type="domain" description="3-hydroxyacyl-CoA dehydrogenase C-terminal" evidence="4">
    <location>
        <begin position="155"/>
        <end position="247"/>
    </location>
</feature>
<proteinExistence type="inferred from homology"/>
<feature type="domain" description="3-hydroxyacyl-CoA dehydrogenase NAD binding" evidence="5">
    <location>
        <begin position="10"/>
        <end position="38"/>
    </location>
</feature>
<dbReference type="EMBL" id="BAAAHE010000023">
    <property type="protein sequence ID" value="GAA0623793.1"/>
    <property type="molecule type" value="Genomic_DNA"/>
</dbReference>
<dbReference type="PIRSF" id="PIRSF000105">
    <property type="entry name" value="HCDH"/>
    <property type="match status" value="1"/>
</dbReference>
<comment type="caution">
    <text evidence="6">The sequence shown here is derived from an EMBL/GenBank/DDBJ whole genome shotgun (WGS) entry which is preliminary data.</text>
</comment>
<protein>
    <submittedName>
        <fullName evidence="6">3-hydroxyacyl-CoA dehydrogenase NAD-binding domain-containing protein</fullName>
    </submittedName>
</protein>
<evidence type="ECO:0000313" key="7">
    <source>
        <dbReference type="Proteomes" id="UP001500957"/>
    </source>
</evidence>
<dbReference type="InterPro" id="IPR008927">
    <property type="entry name" value="6-PGluconate_DH-like_C_sf"/>
</dbReference>
<dbReference type="InterPro" id="IPR036291">
    <property type="entry name" value="NAD(P)-bd_dom_sf"/>
</dbReference>
<organism evidence="6 7">
    <name type="scientific">Sporichthya brevicatena</name>
    <dbReference type="NCBI Taxonomy" id="171442"/>
    <lineage>
        <taxon>Bacteria</taxon>
        <taxon>Bacillati</taxon>
        <taxon>Actinomycetota</taxon>
        <taxon>Actinomycetes</taxon>
        <taxon>Sporichthyales</taxon>
        <taxon>Sporichthyaceae</taxon>
        <taxon>Sporichthya</taxon>
    </lineage>
</organism>
<dbReference type="Pfam" id="PF00725">
    <property type="entry name" value="3HCDH"/>
    <property type="match status" value="1"/>
</dbReference>
<sequence length="253" mass="26684">MPEGDTNVQTIGVVGSGVLGTGIAELCAEAGYTVISVGPDRVPDLSAVAAADIVIEALPSDEPSKAQALSEIGRHVGPDCLIATHSSSLSITRLATNVPRPERFAGLHFFPPPKKLRVVEVVRPRLASDATMEALRGLVETLGSHPLMVRDQPGLLVDHLLFPYLNQAIADYDDGLASAEDIQTAVQLGLGYPIGPLQLADRIGLDVLLQATENVYAATREQRFAPPPLLRELVDAGHLGNRTGAGLVVGTDR</sequence>
<dbReference type="Gene3D" id="3.40.50.720">
    <property type="entry name" value="NAD(P)-binding Rossmann-like Domain"/>
    <property type="match status" value="2"/>
</dbReference>
<evidence type="ECO:0000256" key="2">
    <source>
        <dbReference type="ARBA" id="ARBA00009463"/>
    </source>
</evidence>
<evidence type="ECO:0000256" key="3">
    <source>
        <dbReference type="ARBA" id="ARBA00023002"/>
    </source>
</evidence>
<keyword evidence="7" id="KW-1185">Reference proteome</keyword>
<evidence type="ECO:0000259" key="5">
    <source>
        <dbReference type="Pfam" id="PF02737"/>
    </source>
</evidence>
<dbReference type="InterPro" id="IPR006108">
    <property type="entry name" value="3HC_DH_C"/>
</dbReference>
<dbReference type="InterPro" id="IPR006176">
    <property type="entry name" value="3-OHacyl-CoA_DH_NAD-bd"/>
</dbReference>
<feature type="domain" description="3-hydroxyacyl-CoA dehydrogenase NAD binding" evidence="5">
    <location>
        <begin position="43"/>
        <end position="151"/>
    </location>
</feature>
<dbReference type="PANTHER" id="PTHR48075:SF5">
    <property type="entry name" value="3-HYDROXYBUTYRYL-COA DEHYDROGENASE"/>
    <property type="match status" value="1"/>
</dbReference>
<keyword evidence="3" id="KW-0560">Oxidoreductase</keyword>
<dbReference type="InterPro" id="IPR022694">
    <property type="entry name" value="3-OHacyl-CoA_DH"/>
</dbReference>
<gene>
    <name evidence="6" type="ORF">GCM10009547_28600</name>
</gene>
<dbReference type="InterPro" id="IPR013328">
    <property type="entry name" value="6PGD_dom2"/>
</dbReference>
<name>A0ABP3S311_9ACTN</name>
<comment type="pathway">
    <text evidence="1">Lipid metabolism; butanoate metabolism.</text>
</comment>